<keyword evidence="3" id="KW-1185">Reference proteome</keyword>
<comment type="similarity">
    <text evidence="1">Belongs to the beta-class carbonic anhydrase family.</text>
</comment>
<protein>
    <submittedName>
        <fullName evidence="2">Carbonic anhydrase</fullName>
    </submittedName>
</protein>
<dbReference type="RefSeq" id="WP_388038297.1">
    <property type="nucleotide sequence ID" value="NZ_JBHUEK010000018.1"/>
</dbReference>
<sequence>MDKTRKKTLFITDMESGLEPILQEETNVQPENMLMIQSYGPIISHPFGEIMRSIILAIYQENVEEIFVVGTTGKRNVLDDAQSQLKFTSVNKNMNDKLKTVEYLFKNVNPEFVDASVSDWLEGSRNVAESIEKSVEKIRHHPLVPSDVKIHSLVVNKYVEVATVNQQ</sequence>
<accession>A0ABW4MQP1</accession>
<name>A0ABW4MQP1_9BACI</name>
<comment type="caution">
    <text evidence="2">The sequence shown here is derived from an EMBL/GenBank/DDBJ whole genome shotgun (WGS) entry which is preliminary data.</text>
</comment>
<dbReference type="SUPFAM" id="SSF53056">
    <property type="entry name" value="beta-carbonic anhydrase, cab"/>
    <property type="match status" value="1"/>
</dbReference>
<organism evidence="2 3">
    <name type="scientific">Fredinandcohnia salidurans</name>
    <dbReference type="NCBI Taxonomy" id="2595041"/>
    <lineage>
        <taxon>Bacteria</taxon>
        <taxon>Bacillati</taxon>
        <taxon>Bacillota</taxon>
        <taxon>Bacilli</taxon>
        <taxon>Bacillales</taxon>
        <taxon>Bacillaceae</taxon>
        <taxon>Fredinandcohnia</taxon>
    </lineage>
</organism>
<dbReference type="InterPro" id="IPR036874">
    <property type="entry name" value="Carbonic_anhydrase_sf"/>
</dbReference>
<evidence type="ECO:0000313" key="2">
    <source>
        <dbReference type="EMBL" id="MFD1779290.1"/>
    </source>
</evidence>
<dbReference type="Gene3D" id="3.40.1050.10">
    <property type="entry name" value="Carbonic anhydrase"/>
    <property type="match status" value="1"/>
</dbReference>
<dbReference type="PANTHER" id="PTHR43175:SF1">
    <property type="entry name" value="CARBONIC ANHYDRASE-LIKE PROTEIN YBCF-RELATED"/>
    <property type="match status" value="1"/>
</dbReference>
<reference evidence="3" key="1">
    <citation type="journal article" date="2019" name="Int. J. Syst. Evol. Microbiol.">
        <title>The Global Catalogue of Microorganisms (GCM) 10K type strain sequencing project: providing services to taxonomists for standard genome sequencing and annotation.</title>
        <authorList>
            <consortium name="The Broad Institute Genomics Platform"/>
            <consortium name="The Broad Institute Genome Sequencing Center for Infectious Disease"/>
            <person name="Wu L."/>
            <person name="Ma J."/>
        </authorList>
    </citation>
    <scope>NUCLEOTIDE SEQUENCE [LARGE SCALE GENOMIC DNA]</scope>
    <source>
        <strain evidence="3">CCUG 15531</strain>
    </source>
</reference>
<dbReference type="PANTHER" id="PTHR43175">
    <property type="entry name" value="CARBONIC ANHYDRASE"/>
    <property type="match status" value="1"/>
</dbReference>
<proteinExistence type="inferred from homology"/>
<dbReference type="EMBL" id="JBHUEK010000018">
    <property type="protein sequence ID" value="MFD1779290.1"/>
    <property type="molecule type" value="Genomic_DNA"/>
</dbReference>
<evidence type="ECO:0000313" key="3">
    <source>
        <dbReference type="Proteomes" id="UP001597227"/>
    </source>
</evidence>
<dbReference type="Proteomes" id="UP001597227">
    <property type="component" value="Unassembled WGS sequence"/>
</dbReference>
<dbReference type="InterPro" id="IPR001765">
    <property type="entry name" value="Carbonic_anhydrase"/>
</dbReference>
<gene>
    <name evidence="2" type="ORF">ACFSFW_11475</name>
</gene>
<evidence type="ECO:0000256" key="1">
    <source>
        <dbReference type="ARBA" id="ARBA00006217"/>
    </source>
</evidence>